<keyword evidence="6" id="KW-0572">Peptidoglycan-anchor</keyword>
<evidence type="ECO:0000259" key="10">
    <source>
        <dbReference type="Pfam" id="PF05737"/>
    </source>
</evidence>
<dbReference type="PANTHER" id="PTHR36108">
    <property type="entry name" value="COLOSSIN-B-RELATED"/>
    <property type="match status" value="1"/>
</dbReference>
<keyword evidence="3" id="KW-0134">Cell wall</keyword>
<feature type="transmembrane region" description="Helical" evidence="8">
    <location>
        <begin position="677"/>
        <end position="694"/>
    </location>
</feature>
<feature type="signal peptide" evidence="9">
    <location>
        <begin position="1"/>
        <end position="23"/>
    </location>
</feature>
<dbReference type="Gene3D" id="2.60.40.1280">
    <property type="match status" value="1"/>
</dbReference>
<dbReference type="InterPro" id="IPR008966">
    <property type="entry name" value="Adhesion_dom_sf"/>
</dbReference>
<feature type="domain" description="SDR-like Ig" evidence="12">
    <location>
        <begin position="48"/>
        <end position="131"/>
    </location>
</feature>
<dbReference type="InterPro" id="IPR013783">
    <property type="entry name" value="Ig-like_fold"/>
</dbReference>
<evidence type="ECO:0000256" key="1">
    <source>
        <dbReference type="ARBA" id="ARBA00004168"/>
    </source>
</evidence>
<reference evidence="13 14" key="1">
    <citation type="journal article" date="2015" name="Genome Announc.">
        <title>Expanding the biotechnology potential of lactobacilli through comparative genomics of 213 strains and associated genera.</title>
        <authorList>
            <person name="Sun Z."/>
            <person name="Harris H.M."/>
            <person name="McCann A."/>
            <person name="Guo C."/>
            <person name="Argimon S."/>
            <person name="Zhang W."/>
            <person name="Yang X."/>
            <person name="Jeffery I.B."/>
            <person name="Cooney J.C."/>
            <person name="Kagawa T.F."/>
            <person name="Liu W."/>
            <person name="Song Y."/>
            <person name="Salvetti E."/>
            <person name="Wrobel A."/>
            <person name="Rasinkangas P."/>
            <person name="Parkhill J."/>
            <person name="Rea M.C."/>
            <person name="O'Sullivan O."/>
            <person name="Ritari J."/>
            <person name="Douillard F.P."/>
            <person name="Paul Ross R."/>
            <person name="Yang R."/>
            <person name="Briner A.E."/>
            <person name="Felis G.E."/>
            <person name="de Vos W.M."/>
            <person name="Barrangou R."/>
            <person name="Klaenhammer T.R."/>
            <person name="Caufield P.W."/>
            <person name="Cui Y."/>
            <person name="Zhang H."/>
            <person name="O'Toole P.W."/>
        </authorList>
    </citation>
    <scope>NUCLEOTIDE SEQUENCE [LARGE SCALE GENOMIC DNA]</scope>
    <source>
        <strain evidence="13 14">DSM 20183</strain>
    </source>
</reference>
<dbReference type="Gene3D" id="2.60.40.740">
    <property type="match status" value="1"/>
</dbReference>
<comment type="caution">
    <text evidence="13">The sequence shown here is derived from an EMBL/GenBank/DDBJ whole genome shotgun (WGS) entry which is preliminary data.</text>
</comment>
<feature type="compositionally biased region" description="Polar residues" evidence="7">
    <location>
        <begin position="659"/>
        <end position="668"/>
    </location>
</feature>
<dbReference type="Pfam" id="PF17802">
    <property type="entry name" value="SpaA"/>
    <property type="match status" value="3"/>
</dbReference>
<comment type="subcellular location">
    <subcellularLocation>
        <location evidence="1">Secreted</location>
        <location evidence="1">Cell wall</location>
        <topology evidence="1">Peptidoglycan-anchor</topology>
    </subcellularLocation>
</comment>
<feature type="region of interest" description="Disordered" evidence="7">
    <location>
        <begin position="599"/>
        <end position="668"/>
    </location>
</feature>
<keyword evidence="8" id="KW-1133">Transmembrane helix</keyword>
<dbReference type="GO" id="GO:0007155">
    <property type="term" value="P:cell adhesion"/>
    <property type="evidence" value="ECO:0007669"/>
    <property type="project" value="InterPro"/>
</dbReference>
<dbReference type="InterPro" id="IPR008456">
    <property type="entry name" value="Collagen-bd_dom"/>
</dbReference>
<sequence>MAVIVAAISVLILVFTFNTTKVAAANYSTGDLLSGFEISDGKTSHATGDNIGITFDWDATGKNLQNGDTWTIELPSTLKVRTPGTSFPLFDSDNNIIGTASLNSDNTITVTFTNVEEKHDYKGSINIQTGIGPGKDAVVGDNTVTLPTINGNKDDTYNLAVSTKNMTKKGTIGEDSEGNPIITWQLLVNRNELAWNTINVHDHITDPNMEYVKGSVKVYKASWTSPGYYQKDSKLKAPKDYTINEANDGFDLSINNNGANQMYAVIFTTKITDADNATNGTTFKNNATLDWTASGNGGPGKDYANGSVTGGNNTGNGDGNLKGSVILEKHSAENDGTSLANAVYDLYNDKGEVVQSNLTTDDYGQINVTGLVAGNYYFKEVTPPSGYQQNNNEIHFSITGQTTTPVHVEAKDEPDGVELGSLAIEKLDSETRDYLQGAEFDIIDKDGKVVAHIATDENGVAYAYNLPIGTYTIHETKAPAGYIKGEDIKVNITADNLTPSIISIENDLEAGGEGDHSVTLQKFNSENGTVGVPGAEYTLYDINGNALTTVATDEDGFLKVDNMLPGTYYFLETKAPEGFNSNPKKIWFTIDDDDTNIGTLVTFDDPIGSDKDDEDNEENPDEDGGDVIVDPGDPDDNNGSGNVDNGENPLNPTPPYEGSSDNNEATTYLPQTGAQKGTLISIIGLLIITNIIYFKRRKA</sequence>
<dbReference type="InterPro" id="IPR041171">
    <property type="entry name" value="SDR_Ig"/>
</dbReference>
<dbReference type="Gene3D" id="2.60.40.10">
    <property type="entry name" value="Immunoglobulins"/>
    <property type="match status" value="3"/>
</dbReference>
<evidence type="ECO:0000256" key="2">
    <source>
        <dbReference type="ARBA" id="ARBA00007257"/>
    </source>
</evidence>
<feature type="region of interest" description="Disordered" evidence="7">
    <location>
        <begin position="294"/>
        <end position="317"/>
    </location>
</feature>
<feature type="compositionally biased region" description="Low complexity" evidence="7">
    <location>
        <begin position="626"/>
        <end position="648"/>
    </location>
</feature>
<keyword evidence="14" id="KW-1185">Reference proteome</keyword>
<dbReference type="SUPFAM" id="SSF49478">
    <property type="entry name" value="Cna protein B-type domain"/>
    <property type="match status" value="3"/>
</dbReference>
<feature type="chain" id="PRO_5038682340" evidence="9">
    <location>
        <begin position="24"/>
        <end position="699"/>
    </location>
</feature>
<name>A0A0R1IWK8_9LACO</name>
<gene>
    <name evidence="13" type="ORF">FC72_GL001473</name>
</gene>
<dbReference type="STRING" id="1423811.FC72_GL001473"/>
<dbReference type="AlphaFoldDB" id="A0A0R1IWK8"/>
<dbReference type="Pfam" id="PF05737">
    <property type="entry name" value="Collagen_bind"/>
    <property type="match status" value="1"/>
</dbReference>
<protein>
    <submittedName>
        <fullName evidence="13">Adhesion exoprotein</fullName>
    </submittedName>
</protein>
<evidence type="ECO:0000256" key="8">
    <source>
        <dbReference type="SAM" id="Phobius"/>
    </source>
</evidence>
<keyword evidence="5 9" id="KW-0732">Signal</keyword>
<keyword evidence="8" id="KW-0472">Membrane</keyword>
<evidence type="ECO:0000259" key="11">
    <source>
        <dbReference type="Pfam" id="PF17802"/>
    </source>
</evidence>
<keyword evidence="4" id="KW-0964">Secreted</keyword>
<comment type="similarity">
    <text evidence="2">Belongs to the serine-aspartate repeat-containing protein (SDr) family.</text>
</comment>
<feature type="domain" description="Collagen binding" evidence="10">
    <location>
        <begin position="165"/>
        <end position="290"/>
    </location>
</feature>
<dbReference type="Pfam" id="PF17961">
    <property type="entry name" value="Big_8"/>
    <property type="match status" value="1"/>
</dbReference>
<dbReference type="Proteomes" id="UP000050929">
    <property type="component" value="Unassembled WGS sequence"/>
</dbReference>
<feature type="compositionally biased region" description="Gly residues" evidence="7">
    <location>
        <begin position="308"/>
        <end position="317"/>
    </location>
</feature>
<feature type="domain" description="SpaA-like prealbumin fold" evidence="11">
    <location>
        <begin position="420"/>
        <end position="500"/>
    </location>
</feature>
<dbReference type="PANTHER" id="PTHR36108:SF13">
    <property type="entry name" value="COLOSSIN-B-RELATED"/>
    <property type="match status" value="1"/>
</dbReference>
<feature type="domain" description="SpaA-like prealbumin fold" evidence="11">
    <location>
        <begin position="517"/>
        <end position="595"/>
    </location>
</feature>
<dbReference type="SUPFAM" id="SSF49401">
    <property type="entry name" value="Bacterial adhesins"/>
    <property type="match status" value="2"/>
</dbReference>
<feature type="compositionally biased region" description="Acidic residues" evidence="7">
    <location>
        <begin position="611"/>
        <end position="625"/>
    </location>
</feature>
<dbReference type="NCBIfam" id="TIGR01167">
    <property type="entry name" value="LPXTG_anchor"/>
    <property type="match status" value="1"/>
</dbReference>
<dbReference type="InterPro" id="IPR041033">
    <property type="entry name" value="SpaA_PFL_dom_1"/>
</dbReference>
<organism evidence="13 14">
    <name type="scientific">Companilactobacillus tucceti DSM 20183</name>
    <dbReference type="NCBI Taxonomy" id="1423811"/>
    <lineage>
        <taxon>Bacteria</taxon>
        <taxon>Bacillati</taxon>
        <taxon>Bacillota</taxon>
        <taxon>Bacilli</taxon>
        <taxon>Lactobacillales</taxon>
        <taxon>Lactobacillaceae</taxon>
        <taxon>Companilactobacillus</taxon>
    </lineage>
</organism>
<evidence type="ECO:0000256" key="9">
    <source>
        <dbReference type="SAM" id="SignalP"/>
    </source>
</evidence>
<dbReference type="PATRIC" id="fig|1423811.3.peg.1498"/>
<evidence type="ECO:0000259" key="12">
    <source>
        <dbReference type="Pfam" id="PF17961"/>
    </source>
</evidence>
<dbReference type="EMBL" id="AZDG01000031">
    <property type="protein sequence ID" value="KRK63534.1"/>
    <property type="molecule type" value="Genomic_DNA"/>
</dbReference>
<dbReference type="InterPro" id="IPR011252">
    <property type="entry name" value="Fibrogen-bd_dom1"/>
</dbReference>
<evidence type="ECO:0000313" key="14">
    <source>
        <dbReference type="Proteomes" id="UP000050929"/>
    </source>
</evidence>
<keyword evidence="8" id="KW-0812">Transmembrane</keyword>
<accession>A0A0R1IWK8</accession>
<evidence type="ECO:0000313" key="13">
    <source>
        <dbReference type="EMBL" id="KRK63534.1"/>
    </source>
</evidence>
<evidence type="ECO:0000256" key="5">
    <source>
        <dbReference type="ARBA" id="ARBA00022729"/>
    </source>
</evidence>
<proteinExistence type="inferred from homology"/>
<evidence type="ECO:0000256" key="7">
    <source>
        <dbReference type="SAM" id="MobiDB-lite"/>
    </source>
</evidence>
<evidence type="ECO:0000256" key="6">
    <source>
        <dbReference type="ARBA" id="ARBA00023088"/>
    </source>
</evidence>
<feature type="domain" description="SpaA-like prealbumin fold" evidence="11">
    <location>
        <begin position="323"/>
        <end position="411"/>
    </location>
</feature>
<evidence type="ECO:0000256" key="3">
    <source>
        <dbReference type="ARBA" id="ARBA00022512"/>
    </source>
</evidence>
<evidence type="ECO:0000256" key="4">
    <source>
        <dbReference type="ARBA" id="ARBA00022525"/>
    </source>
</evidence>
<dbReference type="GO" id="GO:0005518">
    <property type="term" value="F:collagen binding"/>
    <property type="evidence" value="ECO:0007669"/>
    <property type="project" value="InterPro"/>
</dbReference>